<name>A0ACB8X004_9TELE</name>
<sequence>MASWGRVSAVLRAVFRGPRSLNTVAVRRAVGCGVLGSVIGSGVLCYQQYHANNWTLPFTVHAEEQKEAAAPQLSGRKVRFNQSTSVLYEGERLRQRLLYEGEPYMTPRDFLFSVMLEEVDRKLSLYPPSAERLQSPGQSVLPAQATDLCQVKGGKLDKKVLTAQEVNVMLVAASKARPGHELFRTLGDNGLISYTEYLFLLTILTKPCTGFHIAFKMLDVDGNEQVDKKEFLKVRPLLKKIIGKSKMKVPKDGIETPAEEGEGVNTTLQAYFFGKKGGNKLQYQEFHRFMEDLQAEVQQMEFLQFSRGMDTMRREDFAEWLLHYTNEEDNEVYWENMRKRIPSGQSITFDEFKAFCLFTNNLEDFAFSMKLITGANRPVGMAQFKRAVRIATGHDLSENVLDTVFKLFDMDGDNCLSHKEFMGVMNDRVLRGLKVQHHSGFAGYWKCVKRETLKGAKEALGDSRSPI</sequence>
<evidence type="ECO:0000313" key="2">
    <source>
        <dbReference type="Proteomes" id="UP000831701"/>
    </source>
</evidence>
<comment type="caution">
    <text evidence="1">The sequence shown here is derived from an EMBL/GenBank/DDBJ whole genome shotgun (WGS) entry which is preliminary data.</text>
</comment>
<evidence type="ECO:0000313" key="1">
    <source>
        <dbReference type="EMBL" id="KAI3373398.1"/>
    </source>
</evidence>
<dbReference type="Proteomes" id="UP000831701">
    <property type="component" value="Chromosome 4"/>
</dbReference>
<organism evidence="1 2">
    <name type="scientific">Scortum barcoo</name>
    <name type="common">barcoo grunter</name>
    <dbReference type="NCBI Taxonomy" id="214431"/>
    <lineage>
        <taxon>Eukaryota</taxon>
        <taxon>Metazoa</taxon>
        <taxon>Chordata</taxon>
        <taxon>Craniata</taxon>
        <taxon>Vertebrata</taxon>
        <taxon>Euteleostomi</taxon>
        <taxon>Actinopterygii</taxon>
        <taxon>Neopterygii</taxon>
        <taxon>Teleostei</taxon>
        <taxon>Neoteleostei</taxon>
        <taxon>Acanthomorphata</taxon>
        <taxon>Eupercaria</taxon>
        <taxon>Centrarchiformes</taxon>
        <taxon>Terapontoidei</taxon>
        <taxon>Terapontidae</taxon>
        <taxon>Scortum</taxon>
    </lineage>
</organism>
<gene>
    <name evidence="1" type="ORF">L3Q82_022004</name>
</gene>
<proteinExistence type="predicted"/>
<keyword evidence="2" id="KW-1185">Reference proteome</keyword>
<dbReference type="EMBL" id="CM041534">
    <property type="protein sequence ID" value="KAI3373398.1"/>
    <property type="molecule type" value="Genomic_DNA"/>
</dbReference>
<accession>A0ACB8X004</accession>
<reference evidence="1" key="1">
    <citation type="submission" date="2022-04" db="EMBL/GenBank/DDBJ databases">
        <title>Jade perch genome.</title>
        <authorList>
            <person name="Chao B."/>
        </authorList>
    </citation>
    <scope>NUCLEOTIDE SEQUENCE</scope>
    <source>
        <strain evidence="1">CB-2022</strain>
    </source>
</reference>
<protein>
    <submittedName>
        <fullName evidence="1">Uncharacterized protein</fullName>
    </submittedName>
</protein>